<sequence length="161" mass="17884">MALDAIRTMEAGDVISAKLASCYIVVNGTRKLLFQAKNLTATAKKNKETVGILGRMARGNKSTSVDYTGKLTIYHNTALFDEMCEKYVKTGTDTYFDMQVTNDDPTSNAGPRTVILEKVNLDEYPIANFDADGKYLESEHSFTFEGVKFAEHFKELDGMQA</sequence>
<reference evidence="1" key="1">
    <citation type="journal article" date="2021" name="Proc. Natl. Acad. Sci. U.S.A.">
        <title>A Catalog of Tens of Thousands of Viruses from Human Metagenomes Reveals Hidden Associations with Chronic Diseases.</title>
        <authorList>
            <person name="Tisza M.J."/>
            <person name="Buck C.B."/>
        </authorList>
    </citation>
    <scope>NUCLEOTIDE SEQUENCE</scope>
    <source>
        <strain evidence="1">CtwNf2</strain>
    </source>
</reference>
<dbReference type="Gene3D" id="2.30.110.40">
    <property type="entry name" value="Phage tail tube protein"/>
    <property type="match status" value="1"/>
</dbReference>
<organism evidence="1">
    <name type="scientific">Siphoviridae sp. ctwNf2</name>
    <dbReference type="NCBI Taxonomy" id="2827597"/>
    <lineage>
        <taxon>Viruses</taxon>
        <taxon>Duplodnaviria</taxon>
        <taxon>Heunggongvirae</taxon>
        <taxon>Uroviricota</taxon>
        <taxon>Caudoviricetes</taxon>
    </lineage>
</organism>
<evidence type="ECO:0000313" key="1">
    <source>
        <dbReference type="EMBL" id="DAE91892.1"/>
    </source>
</evidence>
<dbReference type="EMBL" id="BK057791">
    <property type="protein sequence ID" value="DAE91892.1"/>
    <property type="molecule type" value="Genomic_DNA"/>
</dbReference>
<proteinExistence type="predicted"/>
<name>A0A8S5RRV9_9CAUD</name>
<dbReference type="Pfam" id="PF09393">
    <property type="entry name" value="DUF2001"/>
    <property type="match status" value="1"/>
</dbReference>
<dbReference type="InterPro" id="IPR018989">
    <property type="entry name" value="DUF2001"/>
</dbReference>
<dbReference type="SUPFAM" id="SSF69279">
    <property type="entry name" value="Phage tail proteins"/>
    <property type="match status" value="1"/>
</dbReference>
<accession>A0A8S5RRV9</accession>
<protein>
    <submittedName>
        <fullName evidence="1">Tail tube protein</fullName>
    </submittedName>
</protein>
<dbReference type="InterPro" id="IPR038628">
    <property type="entry name" value="XkdM-like_sf"/>
</dbReference>